<dbReference type="PANTHER" id="PTHR23117">
    <property type="entry name" value="GUANYLATE KINASE-RELATED"/>
    <property type="match status" value="1"/>
</dbReference>
<protein>
    <recommendedName>
        <fullName evidence="2">Guanylate kinase-like domain-containing protein</fullName>
    </recommendedName>
</protein>
<name>A0A3P8ELH4_9TREM</name>
<evidence type="ECO:0000313" key="3">
    <source>
        <dbReference type="EMBL" id="VDP07966.1"/>
    </source>
</evidence>
<dbReference type="PROSITE" id="PS00856">
    <property type="entry name" value="GUANYLATE_KINASE_1"/>
    <property type="match status" value="1"/>
</dbReference>
<dbReference type="InterPro" id="IPR020590">
    <property type="entry name" value="Guanylate_kinase_CS"/>
</dbReference>
<proteinExistence type="predicted"/>
<dbReference type="InterPro" id="IPR008144">
    <property type="entry name" value="Guanylate_kin-like_dom"/>
</dbReference>
<dbReference type="PANTHER" id="PTHR23117:SF18">
    <property type="entry name" value="LEUCINE-RICH REPEAT AND GUANYLATE KINASE DOMAIN-CONTAINING PROTEIN"/>
    <property type="match status" value="1"/>
</dbReference>
<dbReference type="Pfam" id="PF00625">
    <property type="entry name" value="Guanylate_kin"/>
    <property type="match status" value="1"/>
</dbReference>
<dbReference type="EMBL" id="UZAI01010900">
    <property type="protein sequence ID" value="VDP07966.1"/>
    <property type="molecule type" value="Genomic_DNA"/>
</dbReference>
<dbReference type="SUPFAM" id="SSF52540">
    <property type="entry name" value="P-loop containing nucleoside triphosphate hydrolases"/>
    <property type="match status" value="1"/>
</dbReference>
<evidence type="ECO:0000256" key="1">
    <source>
        <dbReference type="ARBA" id="ARBA00022679"/>
    </source>
</evidence>
<dbReference type="SMART" id="SM00072">
    <property type="entry name" value="GuKc"/>
    <property type="match status" value="1"/>
</dbReference>
<evidence type="ECO:0000313" key="4">
    <source>
        <dbReference type="Proteomes" id="UP000277204"/>
    </source>
</evidence>
<accession>A0A3P8ELH4</accession>
<dbReference type="PROSITE" id="PS50052">
    <property type="entry name" value="GUANYLATE_KINASE_2"/>
    <property type="match status" value="1"/>
</dbReference>
<dbReference type="InterPro" id="IPR008145">
    <property type="entry name" value="GK/Ca_channel_bsu"/>
</dbReference>
<keyword evidence="1" id="KW-0808">Transferase</keyword>
<evidence type="ECO:0000259" key="2">
    <source>
        <dbReference type="PROSITE" id="PS50052"/>
    </source>
</evidence>
<dbReference type="GO" id="GO:0005829">
    <property type="term" value="C:cytosol"/>
    <property type="evidence" value="ECO:0007669"/>
    <property type="project" value="TreeGrafter"/>
</dbReference>
<dbReference type="AlphaFoldDB" id="A0A3P8ELH4"/>
<dbReference type="CDD" id="cd00071">
    <property type="entry name" value="GMPK"/>
    <property type="match status" value="1"/>
</dbReference>
<sequence length="145" mass="16702">MLRISWLRLNESAGHLDIWYSHIMADLPIYVFTGPSGAGKSTLLQMLLEKFPNSFGFSVSHTTRKPRPGERDGVDYHFTDRDSFLSEVSQRNFLEYAEFAGNFYGTSRLAVESVIDFSYHDFISIINNQNRFKSFIKSTINVVKF</sequence>
<keyword evidence="4" id="KW-1185">Reference proteome</keyword>
<dbReference type="Gene3D" id="3.40.50.300">
    <property type="entry name" value="P-loop containing nucleotide triphosphate hydrolases"/>
    <property type="match status" value="1"/>
</dbReference>
<reference evidence="3 4" key="1">
    <citation type="submission" date="2018-11" db="EMBL/GenBank/DDBJ databases">
        <authorList>
            <consortium name="Pathogen Informatics"/>
        </authorList>
    </citation>
    <scope>NUCLEOTIDE SEQUENCE [LARGE SCALE GENOMIC DNA]</scope>
    <source>
        <strain evidence="3 4">Zambia</strain>
    </source>
</reference>
<organism evidence="3 4">
    <name type="scientific">Schistosoma margrebowiei</name>
    <dbReference type="NCBI Taxonomy" id="48269"/>
    <lineage>
        <taxon>Eukaryota</taxon>
        <taxon>Metazoa</taxon>
        <taxon>Spiralia</taxon>
        <taxon>Lophotrochozoa</taxon>
        <taxon>Platyhelminthes</taxon>
        <taxon>Trematoda</taxon>
        <taxon>Digenea</taxon>
        <taxon>Strigeidida</taxon>
        <taxon>Schistosomatoidea</taxon>
        <taxon>Schistosomatidae</taxon>
        <taxon>Schistosoma</taxon>
    </lineage>
</organism>
<gene>
    <name evidence="3" type="ORF">SMRZ_LOCUS13718</name>
</gene>
<feature type="domain" description="Guanylate kinase-like" evidence="2">
    <location>
        <begin position="27"/>
        <end position="145"/>
    </location>
</feature>
<dbReference type="Proteomes" id="UP000277204">
    <property type="component" value="Unassembled WGS sequence"/>
</dbReference>
<dbReference type="InterPro" id="IPR027417">
    <property type="entry name" value="P-loop_NTPase"/>
</dbReference>
<dbReference type="GO" id="GO:0004385">
    <property type="term" value="F:GMP kinase activity"/>
    <property type="evidence" value="ECO:0007669"/>
    <property type="project" value="TreeGrafter"/>
</dbReference>